<accession>A0AAD1U3B2</accession>
<dbReference type="EMBL" id="CAMPGE010000956">
    <property type="protein sequence ID" value="CAI2359722.1"/>
    <property type="molecule type" value="Genomic_DNA"/>
</dbReference>
<evidence type="ECO:0000256" key="9">
    <source>
        <dbReference type="PROSITE-ProRule" id="PRU10141"/>
    </source>
</evidence>
<dbReference type="SMART" id="SM00220">
    <property type="entry name" value="S_TKc"/>
    <property type="match status" value="1"/>
</dbReference>
<sequence length="579" mass="66403">MYIHPFTSPKVAATPLSNLAPLSSNARGSLLQPSRRISRRSGTDTRHRAWKTGSRTCHRGVEVCKSRANQRKYHPTSNFNDRSPMQMPEIGTGNVIPSTHKQACSKRILRDSFTSELESRVLTPSLKNHEIAKIRDENNQRFSNLMRAIQEPISYEGPKYRSKNHAKIDIPDSLKWEFDDKGQQALEELQQFFERDSACSDEENNKEKEEESIKFSITKMGFDKPIKQETNSKTSPIKFQLSDFQILHTLGKGTSGIVKLAKHKKKNCKVVFKIYEKYKLIESQLKKALFKEIELLKSVSHPNLIKLYDVLEDEKHIYLIMEYISGGSLQQQMRARSKKITEAEAKKIFMQLSSAIKYLHSNNIYHRDIKLDNILLDFKKNIKIIDFGFSINCKPSNKLKVFCGTPCYMAPEIISKKPYHGGPIDIWALGIILYTLLIGNFPFQGSCESELYSKIKRGVFNIPDTISFTIRKLIRKMLTLDPTKRPTAIELYNDDWIRGDSKHLKKMTLKMINDQYSQNPLAKILQKSTPKSLLFQTQHFRSSARSSFSQSKVPSNPASSPNPKSMGSTYKQMSSNLFN</sequence>
<keyword evidence="2" id="KW-0808">Transferase</keyword>
<evidence type="ECO:0000256" key="6">
    <source>
        <dbReference type="PIRSR" id="PIRSR630616-1"/>
    </source>
</evidence>
<evidence type="ECO:0000259" key="11">
    <source>
        <dbReference type="PROSITE" id="PS50011"/>
    </source>
</evidence>
<dbReference type="InterPro" id="IPR017441">
    <property type="entry name" value="Protein_kinase_ATP_BS"/>
</dbReference>
<keyword evidence="13" id="KW-1185">Reference proteome</keyword>
<dbReference type="PROSITE" id="PS00108">
    <property type="entry name" value="PROTEIN_KINASE_ST"/>
    <property type="match status" value="1"/>
</dbReference>
<evidence type="ECO:0000256" key="4">
    <source>
        <dbReference type="ARBA" id="ARBA00022777"/>
    </source>
</evidence>
<dbReference type="PROSITE" id="PS50011">
    <property type="entry name" value="PROTEIN_KINASE_DOM"/>
    <property type="match status" value="1"/>
</dbReference>
<organism evidence="12 13">
    <name type="scientific">Euplotes crassus</name>
    <dbReference type="NCBI Taxonomy" id="5936"/>
    <lineage>
        <taxon>Eukaryota</taxon>
        <taxon>Sar</taxon>
        <taxon>Alveolata</taxon>
        <taxon>Ciliophora</taxon>
        <taxon>Intramacronucleata</taxon>
        <taxon>Spirotrichea</taxon>
        <taxon>Hypotrichia</taxon>
        <taxon>Euplotida</taxon>
        <taxon>Euplotidae</taxon>
        <taxon>Moneuplotes</taxon>
    </lineage>
</organism>
<dbReference type="PROSITE" id="PS00107">
    <property type="entry name" value="PROTEIN_KINASE_ATP"/>
    <property type="match status" value="1"/>
</dbReference>
<dbReference type="InterPro" id="IPR011009">
    <property type="entry name" value="Kinase-like_dom_sf"/>
</dbReference>
<dbReference type="PANTHER" id="PTHR24350">
    <property type="entry name" value="SERINE/THREONINE-PROTEIN KINASE IAL-RELATED"/>
    <property type="match status" value="1"/>
</dbReference>
<evidence type="ECO:0000256" key="3">
    <source>
        <dbReference type="ARBA" id="ARBA00022741"/>
    </source>
</evidence>
<reference evidence="12" key="1">
    <citation type="submission" date="2023-07" db="EMBL/GenBank/DDBJ databases">
        <authorList>
            <consortium name="AG Swart"/>
            <person name="Singh M."/>
            <person name="Singh A."/>
            <person name="Seah K."/>
            <person name="Emmerich C."/>
        </authorList>
    </citation>
    <scope>NUCLEOTIDE SEQUENCE</scope>
    <source>
        <strain evidence="12">DP1</strain>
    </source>
</reference>
<evidence type="ECO:0000256" key="2">
    <source>
        <dbReference type="ARBA" id="ARBA00022679"/>
    </source>
</evidence>
<keyword evidence="4" id="KW-0418">Kinase</keyword>
<comment type="caution">
    <text evidence="12">The sequence shown here is derived from an EMBL/GenBank/DDBJ whole genome shotgun (WGS) entry which is preliminary data.</text>
</comment>
<feature type="region of interest" description="Disordered" evidence="10">
    <location>
        <begin position="20"/>
        <end position="52"/>
    </location>
</feature>
<evidence type="ECO:0000313" key="13">
    <source>
        <dbReference type="Proteomes" id="UP001295684"/>
    </source>
</evidence>
<dbReference type="CDD" id="cd14003">
    <property type="entry name" value="STKc_AMPK-like"/>
    <property type="match status" value="1"/>
</dbReference>
<feature type="compositionally biased region" description="Low complexity" evidence="10">
    <location>
        <begin position="545"/>
        <end position="565"/>
    </location>
</feature>
<feature type="binding site" evidence="7">
    <location>
        <position position="386"/>
    </location>
    <ligand>
        <name>ATP</name>
        <dbReference type="ChEBI" id="CHEBI:30616"/>
    </ligand>
</feature>
<dbReference type="FunFam" id="3.30.200.20:FF:000003">
    <property type="entry name" value="Non-specific serine/threonine protein kinase"/>
    <property type="match status" value="1"/>
</dbReference>
<dbReference type="Pfam" id="PF00069">
    <property type="entry name" value="Pkinase"/>
    <property type="match status" value="1"/>
</dbReference>
<feature type="region of interest" description="Disordered" evidence="10">
    <location>
        <begin position="545"/>
        <end position="579"/>
    </location>
</feature>
<dbReference type="Proteomes" id="UP001295684">
    <property type="component" value="Unassembled WGS sequence"/>
</dbReference>
<dbReference type="GO" id="GO:0004674">
    <property type="term" value="F:protein serine/threonine kinase activity"/>
    <property type="evidence" value="ECO:0007669"/>
    <property type="project" value="UniProtKB-KW"/>
</dbReference>
<dbReference type="InterPro" id="IPR000719">
    <property type="entry name" value="Prot_kinase_dom"/>
</dbReference>
<dbReference type="InterPro" id="IPR030616">
    <property type="entry name" value="Aur-like"/>
</dbReference>
<dbReference type="AlphaFoldDB" id="A0AAD1U3B2"/>
<dbReference type="InterPro" id="IPR008271">
    <property type="entry name" value="Ser/Thr_kinase_AS"/>
</dbReference>
<evidence type="ECO:0000256" key="1">
    <source>
        <dbReference type="ARBA" id="ARBA00022527"/>
    </source>
</evidence>
<feature type="domain" description="Protein kinase" evidence="11">
    <location>
        <begin position="244"/>
        <end position="497"/>
    </location>
</feature>
<evidence type="ECO:0000256" key="7">
    <source>
        <dbReference type="PIRSR" id="PIRSR630616-2"/>
    </source>
</evidence>
<feature type="compositionally biased region" description="Polar residues" evidence="10">
    <location>
        <begin position="566"/>
        <end position="579"/>
    </location>
</feature>
<keyword evidence="5 7" id="KW-0067">ATP-binding</keyword>
<dbReference type="GO" id="GO:0005524">
    <property type="term" value="F:ATP binding"/>
    <property type="evidence" value="ECO:0007669"/>
    <property type="project" value="UniProtKB-UniRule"/>
</dbReference>
<protein>
    <recommendedName>
        <fullName evidence="11">Protein kinase domain-containing protein</fullName>
    </recommendedName>
</protein>
<dbReference type="FunFam" id="1.10.510.10:FF:000956">
    <property type="entry name" value="CAMK family protein kinase"/>
    <property type="match status" value="1"/>
</dbReference>
<name>A0AAD1U3B2_EUPCR</name>
<evidence type="ECO:0000256" key="10">
    <source>
        <dbReference type="SAM" id="MobiDB-lite"/>
    </source>
</evidence>
<keyword evidence="3 7" id="KW-0547">Nucleotide-binding</keyword>
<feature type="cross-link" description="Glycyl lysine isopeptide (Lys-Gly) (interchain with G-Cter in SUMO2)" evidence="8">
    <location>
        <position position="370"/>
    </location>
</feature>
<keyword evidence="1" id="KW-0723">Serine/threonine-protein kinase</keyword>
<feature type="binding site" evidence="7 9">
    <location>
        <position position="273"/>
    </location>
    <ligand>
        <name>ATP</name>
        <dbReference type="ChEBI" id="CHEBI:30616"/>
    </ligand>
</feature>
<evidence type="ECO:0000256" key="5">
    <source>
        <dbReference type="ARBA" id="ARBA00022840"/>
    </source>
</evidence>
<proteinExistence type="predicted"/>
<dbReference type="SUPFAM" id="SSF56112">
    <property type="entry name" value="Protein kinase-like (PK-like)"/>
    <property type="match status" value="1"/>
</dbReference>
<evidence type="ECO:0000313" key="12">
    <source>
        <dbReference type="EMBL" id="CAI2359722.1"/>
    </source>
</evidence>
<feature type="active site" description="Proton acceptor" evidence="6">
    <location>
        <position position="368"/>
    </location>
</feature>
<gene>
    <name evidence="12" type="ORF">ECRASSUSDP1_LOCUS1015</name>
</gene>
<evidence type="ECO:0000256" key="8">
    <source>
        <dbReference type="PIRSR" id="PIRSR630616-3"/>
    </source>
</evidence>
<dbReference type="Gene3D" id="1.10.510.10">
    <property type="entry name" value="Transferase(Phosphotransferase) domain 1"/>
    <property type="match status" value="1"/>
</dbReference>